<dbReference type="Proteomes" id="UP000318141">
    <property type="component" value="Unassembled WGS sequence"/>
</dbReference>
<evidence type="ECO:0000313" key="2">
    <source>
        <dbReference type="Proteomes" id="UP000318141"/>
    </source>
</evidence>
<dbReference type="OrthoDB" id="8974711at2"/>
<evidence type="ECO:0000313" key="1">
    <source>
        <dbReference type="EMBL" id="TWG82256.1"/>
    </source>
</evidence>
<organism evidence="1 2">
    <name type="scientific">Cupriavidus gilardii J11</name>
    <dbReference type="NCBI Taxonomy" id="936133"/>
    <lineage>
        <taxon>Bacteria</taxon>
        <taxon>Pseudomonadati</taxon>
        <taxon>Pseudomonadota</taxon>
        <taxon>Betaproteobacteria</taxon>
        <taxon>Burkholderiales</taxon>
        <taxon>Burkholderiaceae</taxon>
        <taxon>Cupriavidus</taxon>
    </lineage>
</organism>
<reference evidence="1 2" key="1">
    <citation type="submission" date="2019-07" db="EMBL/GenBank/DDBJ databases">
        <title>Genome sequencing of lignin-degrading bacterial isolates.</title>
        <authorList>
            <person name="Gladden J."/>
        </authorList>
    </citation>
    <scope>NUCLEOTIDE SEQUENCE [LARGE SCALE GENOMIC DNA]</scope>
    <source>
        <strain evidence="1 2">J11</strain>
    </source>
</reference>
<accession>A0A562BAP9</accession>
<proteinExistence type="predicted"/>
<gene>
    <name evidence="1" type="ORF">L602_003700000250</name>
</gene>
<protein>
    <submittedName>
        <fullName evidence="1">Uncharacterized protein</fullName>
    </submittedName>
</protein>
<keyword evidence="2" id="KW-1185">Reference proteome</keyword>
<name>A0A562BAP9_9BURK</name>
<dbReference type="AlphaFoldDB" id="A0A562BAP9"/>
<dbReference type="EMBL" id="VLJN01000031">
    <property type="protein sequence ID" value="TWG82256.1"/>
    <property type="molecule type" value="Genomic_DNA"/>
</dbReference>
<sequence length="808" mass="86283">MPDPLVASVAAGVLPANTNAHADANPAPDTPAAGSGMLLLPGLSVSSVVTWERAYASDETWLAVAQPLQRLHGYLTLPDRVALLRVSKRFAMLFQRIGDTTLEHARVVVTLSQLRRVLARCRSSASDEAARGRVLMELISSLDRVPGTHRSGAWQAVAEACRGLVRPAQLEVLSQLATAGPAPLCGRLKDRWLEWRARVDRMARAEARRAMAVPTHAAAGEMEPVDLLLQTGAARTADSAIEAVGTASLAASVQALSMLPVELRQVAVGAVLRAHFAQCSAGQAWQRGCEELAAVPDPQTRALALCQLISEVMPNGFRAAEAARDHAATLGWLRTQLLRLPADDAALVIATVHDEAPDQPVWEAVRSQLMDEVWHLGRTGRVGVQSLCAMLSPLGFDALPYDRLDILQRELLALCVGRGLDDQRKELLAAVLDASLANSPSPGDTRERWRTALRQIGSMAPSHGAVGHGTPSLAALAAACYSVMAGRLRQCQRALHPVLSAELVAAISALPPASREQPVVALLRLMLDGAPTWFDGMLAAAPLPVQVAWRAEIVGLPNLSAQQAGPLLGDMVAATRAAADAGQLDPERLSLVLRQFAVARMHFSGGSPDTRAPLAGQLYEIAAALVPRHDASLSDAMGHFGIATAELAARSSGAVAQRCATVSADAARWVAAQPVDARLALLQALIGRYGSMMHGGEGAEPATVWLTDAICALPPECRAAALRGWVRESAIPDPWDRTPDQQWAGRRPVWHAIMTLPADLRSSLLEITRTWFVPLVPDRDEPPAMVDWHEAGRQWRAAAGALPENERI</sequence>
<comment type="caution">
    <text evidence="1">The sequence shown here is derived from an EMBL/GenBank/DDBJ whole genome shotgun (WGS) entry which is preliminary data.</text>
</comment>